<sequence length="162" mass="17341">MGPQFIMQAFGGGSCTPYNVLAKNAYSVGHRSTRSWGGGNGDDEESDRGEAYLPLMLAEGRQDKSGLGLRYMALRDPIACPRIMVGARGATVAQIAMQLPMPTLHAKTAGGPPIMVTPMTKAAPDGFHSGDCWRRSAMAPRVVKELRVRGCSLLQWSTSQSS</sequence>
<reference evidence="1 2" key="1">
    <citation type="journal article" date="2016" name="Mol. Biol. Evol.">
        <title>Comparative Genomics of Early-Diverging Mushroom-Forming Fungi Provides Insights into the Origins of Lignocellulose Decay Capabilities.</title>
        <authorList>
            <person name="Nagy L.G."/>
            <person name="Riley R."/>
            <person name="Tritt A."/>
            <person name="Adam C."/>
            <person name="Daum C."/>
            <person name="Floudas D."/>
            <person name="Sun H."/>
            <person name="Yadav J.S."/>
            <person name="Pangilinan J."/>
            <person name="Larsson K.H."/>
            <person name="Matsuura K."/>
            <person name="Barry K."/>
            <person name="Labutti K."/>
            <person name="Kuo R."/>
            <person name="Ohm R.A."/>
            <person name="Bhattacharya S.S."/>
            <person name="Shirouzu T."/>
            <person name="Yoshinaga Y."/>
            <person name="Martin F.M."/>
            <person name="Grigoriev I.V."/>
            <person name="Hibbett D.S."/>
        </authorList>
    </citation>
    <scope>NUCLEOTIDE SEQUENCE [LARGE SCALE GENOMIC DNA]</scope>
    <source>
        <strain evidence="1 2">CBS 109695</strain>
    </source>
</reference>
<dbReference type="EMBL" id="KV417724">
    <property type="protein sequence ID" value="KZP08314.1"/>
    <property type="molecule type" value="Genomic_DNA"/>
</dbReference>
<keyword evidence="2" id="KW-1185">Reference proteome</keyword>
<evidence type="ECO:0000313" key="2">
    <source>
        <dbReference type="Proteomes" id="UP000076532"/>
    </source>
</evidence>
<gene>
    <name evidence="1" type="ORF">FIBSPDRAFT_1052479</name>
</gene>
<dbReference type="Proteomes" id="UP000076532">
    <property type="component" value="Unassembled WGS sequence"/>
</dbReference>
<protein>
    <submittedName>
        <fullName evidence="1">Uncharacterized protein</fullName>
    </submittedName>
</protein>
<name>A0A165X8T6_9AGAM</name>
<organism evidence="1 2">
    <name type="scientific">Athelia psychrophila</name>
    <dbReference type="NCBI Taxonomy" id="1759441"/>
    <lineage>
        <taxon>Eukaryota</taxon>
        <taxon>Fungi</taxon>
        <taxon>Dikarya</taxon>
        <taxon>Basidiomycota</taxon>
        <taxon>Agaricomycotina</taxon>
        <taxon>Agaricomycetes</taxon>
        <taxon>Agaricomycetidae</taxon>
        <taxon>Atheliales</taxon>
        <taxon>Atheliaceae</taxon>
        <taxon>Athelia</taxon>
    </lineage>
</organism>
<evidence type="ECO:0000313" key="1">
    <source>
        <dbReference type="EMBL" id="KZP08314.1"/>
    </source>
</evidence>
<dbReference type="AlphaFoldDB" id="A0A165X8T6"/>
<proteinExistence type="predicted"/>
<accession>A0A165X8T6</accession>